<evidence type="ECO:0000256" key="5">
    <source>
        <dbReference type="SAM" id="SignalP"/>
    </source>
</evidence>
<reference evidence="6" key="1">
    <citation type="submission" date="2015-09" db="EMBL/GenBank/DDBJ databases">
        <title>De novo assembly of Pectinophora gossypiella (Pink Bollworm) gut transcriptome.</title>
        <authorList>
            <person name="Tassone E.E."/>
        </authorList>
    </citation>
    <scope>NUCLEOTIDE SEQUENCE</scope>
</reference>
<dbReference type="EMBL" id="GDQN01002697">
    <property type="protein sequence ID" value="JAT88357.1"/>
    <property type="molecule type" value="Transcribed_RNA"/>
</dbReference>
<feature type="compositionally biased region" description="Low complexity" evidence="4">
    <location>
        <begin position="446"/>
        <end position="462"/>
    </location>
</feature>
<evidence type="ECO:0000256" key="3">
    <source>
        <dbReference type="ARBA" id="ARBA00022737"/>
    </source>
</evidence>
<evidence type="ECO:0000256" key="4">
    <source>
        <dbReference type="SAM" id="MobiDB-lite"/>
    </source>
</evidence>
<proteinExistence type="predicted"/>
<evidence type="ECO:0008006" key="7">
    <source>
        <dbReference type="Google" id="ProtNLM"/>
    </source>
</evidence>
<dbReference type="PROSITE" id="PS51450">
    <property type="entry name" value="LRR"/>
    <property type="match status" value="4"/>
</dbReference>
<keyword evidence="2 5" id="KW-0732">Signal</keyword>
<dbReference type="GO" id="GO:0005886">
    <property type="term" value="C:plasma membrane"/>
    <property type="evidence" value="ECO:0007669"/>
    <property type="project" value="TreeGrafter"/>
</dbReference>
<dbReference type="OrthoDB" id="6022531at2759"/>
<dbReference type="InterPro" id="IPR050541">
    <property type="entry name" value="LRR_TM_domain-containing"/>
</dbReference>
<dbReference type="Pfam" id="PF13855">
    <property type="entry name" value="LRR_8"/>
    <property type="match status" value="3"/>
</dbReference>
<evidence type="ECO:0000313" key="6">
    <source>
        <dbReference type="EMBL" id="JAT88357.1"/>
    </source>
</evidence>
<dbReference type="Gene3D" id="3.80.10.10">
    <property type="entry name" value="Ribonuclease Inhibitor"/>
    <property type="match status" value="2"/>
</dbReference>
<sequence length="579" mass="65658">MSARRILTLIFVAFVLVEGRWHQKRDTTSICDPSYNNPSKLLCYCVKDIRQQDQIRSADCYLTAEDVQNTDHAWDSFGILKTVSKLTITNTRGISLKYIPTHALRHLEGLILLDIKYGNIETIHPYAFSNLSSIEEISLRDSQIKVLEAHAFAHHKDLTEIKLDKNNIIEINRDVFIDLPSLERLFLTSNQITTIHDKAFVHLGNLRELEINENKLFSLNSETFSGLKKLLKLDLSNNNLEVIGDNTFLPLKNLQTLNLEGNKIQMLDEKAFKGLVKLYSLSLAHNKLSHIENVKTFEGLDALKSLSLRANNISELKSAVMDPLMKNLNGADGRLDIEDNNFPCSCELEWFMALMNRTRSKNLKISMENLKCMPDSKLRDKWTNLEETEKNSGMFEVDETQSAAEYEYYDESQLNGKLFYTDVRDLICNTDKIEIITKAPSPTVAPQKITTPTLPTTKKSTTAAQSQRNKPIENIPSHGVLDLSVDETTPKPNTKDVVENEIAPQKKPDSYTTTRLVTVSAKPIEKKNVYEDMASDEAKPDKLKAQRSLQDEYKGPHSDGHKNAGCVALISLICFRLFH</sequence>
<dbReference type="FunFam" id="3.80.10.10:FF:000732">
    <property type="entry name" value="GD11101"/>
    <property type="match status" value="1"/>
</dbReference>
<dbReference type="SMART" id="SM00365">
    <property type="entry name" value="LRR_SD22"/>
    <property type="match status" value="5"/>
</dbReference>
<dbReference type="AlphaFoldDB" id="A0A1E1WN65"/>
<keyword evidence="1" id="KW-0433">Leucine-rich repeat</keyword>
<name>A0A1E1WN65_PECGO</name>
<gene>
    <name evidence="6" type="ORF">g.11247</name>
</gene>
<dbReference type="SUPFAM" id="SSF52058">
    <property type="entry name" value="L domain-like"/>
    <property type="match status" value="1"/>
</dbReference>
<feature type="signal peptide" evidence="5">
    <location>
        <begin position="1"/>
        <end position="19"/>
    </location>
</feature>
<accession>A0A1E1WN65</accession>
<dbReference type="PANTHER" id="PTHR24369:SF210">
    <property type="entry name" value="CHAOPTIN-RELATED"/>
    <property type="match status" value="1"/>
</dbReference>
<evidence type="ECO:0000256" key="2">
    <source>
        <dbReference type="ARBA" id="ARBA00022729"/>
    </source>
</evidence>
<dbReference type="InterPro" id="IPR003591">
    <property type="entry name" value="Leu-rich_rpt_typical-subtyp"/>
</dbReference>
<dbReference type="SMART" id="SM00369">
    <property type="entry name" value="LRR_TYP"/>
    <property type="match status" value="8"/>
</dbReference>
<feature type="region of interest" description="Disordered" evidence="4">
    <location>
        <begin position="444"/>
        <end position="476"/>
    </location>
</feature>
<organism evidence="6">
    <name type="scientific">Pectinophora gossypiella</name>
    <name type="common">Cotton pink bollworm</name>
    <name type="synonym">Depressaria gossypiella</name>
    <dbReference type="NCBI Taxonomy" id="13191"/>
    <lineage>
        <taxon>Eukaryota</taxon>
        <taxon>Metazoa</taxon>
        <taxon>Ecdysozoa</taxon>
        <taxon>Arthropoda</taxon>
        <taxon>Hexapoda</taxon>
        <taxon>Insecta</taxon>
        <taxon>Pterygota</taxon>
        <taxon>Neoptera</taxon>
        <taxon>Endopterygota</taxon>
        <taxon>Lepidoptera</taxon>
        <taxon>Glossata</taxon>
        <taxon>Ditrysia</taxon>
        <taxon>Gelechioidea</taxon>
        <taxon>Gelechiidae</taxon>
        <taxon>Apatetrinae</taxon>
        <taxon>Pectinophora</taxon>
    </lineage>
</organism>
<dbReference type="InterPro" id="IPR001611">
    <property type="entry name" value="Leu-rich_rpt"/>
</dbReference>
<dbReference type="InterPro" id="IPR032675">
    <property type="entry name" value="LRR_dom_sf"/>
</dbReference>
<dbReference type="PANTHER" id="PTHR24369">
    <property type="entry name" value="ANTIGEN BSP, PUTATIVE-RELATED"/>
    <property type="match status" value="1"/>
</dbReference>
<feature type="region of interest" description="Disordered" evidence="4">
    <location>
        <begin position="530"/>
        <end position="558"/>
    </location>
</feature>
<feature type="chain" id="PRO_5009115477" description="LRRCT domain-containing protein" evidence="5">
    <location>
        <begin position="20"/>
        <end position="579"/>
    </location>
</feature>
<evidence type="ECO:0000256" key="1">
    <source>
        <dbReference type="ARBA" id="ARBA00022614"/>
    </source>
</evidence>
<protein>
    <recommendedName>
        <fullName evidence="7">LRRCT domain-containing protein</fullName>
    </recommendedName>
</protein>
<keyword evidence="3" id="KW-0677">Repeat</keyword>